<dbReference type="PATRIC" id="fig|1379910.4.peg.4110"/>
<protein>
    <submittedName>
        <fullName evidence="1">Uncharacterized protein</fullName>
    </submittedName>
</protein>
<organism evidence="1 2">
    <name type="scientific">Rufibacter radiotolerans</name>
    <dbReference type="NCBI Taxonomy" id="1379910"/>
    <lineage>
        <taxon>Bacteria</taxon>
        <taxon>Pseudomonadati</taxon>
        <taxon>Bacteroidota</taxon>
        <taxon>Cytophagia</taxon>
        <taxon>Cytophagales</taxon>
        <taxon>Hymenobacteraceae</taxon>
        <taxon>Rufibacter</taxon>
    </lineage>
</organism>
<dbReference type="AlphaFoldDB" id="A0A0H4W9T6"/>
<gene>
    <name evidence="1" type="ORF">TH63_18865</name>
</gene>
<evidence type="ECO:0000313" key="2">
    <source>
        <dbReference type="Proteomes" id="UP000036458"/>
    </source>
</evidence>
<dbReference type="KEGG" id="ruf:TH63_18865"/>
<sequence>MNAKWARQAIEQTYVFLRSCYASTQIGLSEINEANLFLCEPFLFFARFPKNRPKTAFILSENAVKWFATFVLITP</sequence>
<keyword evidence="2" id="KW-1185">Reference proteome</keyword>
<accession>A0A0H4W9T6</accession>
<dbReference type="EMBL" id="CP010777">
    <property type="protein sequence ID" value="AKQ47236.1"/>
    <property type="molecule type" value="Genomic_DNA"/>
</dbReference>
<reference evidence="1 2" key="1">
    <citation type="submission" date="2015-01" db="EMBL/GenBank/DDBJ databases">
        <title>Rufibacter sp./DG31D/ whole genome sequencing.</title>
        <authorList>
            <person name="Kim M.K."/>
            <person name="Srinivasan S."/>
            <person name="Lee J.-J."/>
        </authorList>
    </citation>
    <scope>NUCLEOTIDE SEQUENCE [LARGE SCALE GENOMIC DNA]</scope>
    <source>
        <strain evidence="1 2">DG31D</strain>
    </source>
</reference>
<dbReference type="Proteomes" id="UP000036458">
    <property type="component" value="Chromosome"/>
</dbReference>
<name>A0A0H4W9T6_9BACT</name>
<evidence type="ECO:0000313" key="1">
    <source>
        <dbReference type="EMBL" id="AKQ47236.1"/>
    </source>
</evidence>
<dbReference type="STRING" id="1379910.TH63_18865"/>
<proteinExistence type="predicted"/>